<organism evidence="1 2">
    <name type="scientific">Leuconostoc citreum (strain KM20)</name>
    <dbReference type="NCBI Taxonomy" id="349519"/>
    <lineage>
        <taxon>Bacteria</taxon>
        <taxon>Bacillati</taxon>
        <taxon>Bacillota</taxon>
        <taxon>Bacilli</taxon>
        <taxon>Lactobacillales</taxon>
        <taxon>Lactobacillaceae</taxon>
        <taxon>Leuconostoc</taxon>
    </lineage>
</organism>
<dbReference type="RefSeq" id="WP_012305202.1">
    <property type="nucleotide sequence ID" value="NC_010471.1"/>
</dbReference>
<dbReference type="AlphaFoldDB" id="B1MYV7"/>
<evidence type="ECO:0000313" key="1">
    <source>
        <dbReference type="EMBL" id="ACA82709.1"/>
    </source>
</evidence>
<dbReference type="KEGG" id="lci:LCK_00881"/>
<evidence type="ECO:0000313" key="2">
    <source>
        <dbReference type="Proteomes" id="UP000002166"/>
    </source>
</evidence>
<dbReference type="STRING" id="349519.LCK_00881"/>
<proteinExistence type="predicted"/>
<accession>B1MYV7</accession>
<dbReference type="Proteomes" id="UP000002166">
    <property type="component" value="Chromosome"/>
</dbReference>
<dbReference type="HOGENOM" id="CLU_2260300_0_0_9"/>
<reference evidence="1 2" key="1">
    <citation type="journal article" date="2008" name="J. Bacteriol.">
        <title>Complete genome sequence of Leuconostoc citreum KM20.</title>
        <authorList>
            <person name="Kim J.F."/>
            <person name="Jeong H."/>
            <person name="Lee J.-S."/>
            <person name="Choi S.-H."/>
            <person name="Ha M."/>
            <person name="Hur C.-G."/>
            <person name="Kim J.-S."/>
            <person name="Lee S."/>
            <person name="Park H.-S."/>
            <person name="Park Y.-H."/>
            <person name="Oh T.K."/>
        </authorList>
    </citation>
    <scope>NUCLEOTIDE SEQUENCE [LARGE SCALE GENOMIC DNA]</scope>
    <source>
        <strain evidence="1 2">KM20</strain>
    </source>
</reference>
<sequence>MVGENISEEVGIVLRARNDLINASWTMSTMISKLRSIDATEMANIRTIVKNIDIESGAIENDKALELIQEIRDVDVFNFDQDVAELIENIESSQATLDNYISAFKRLV</sequence>
<gene>
    <name evidence="1" type="ordered locus">LCK_00881</name>
</gene>
<dbReference type="eggNOG" id="ENOG5030WAI">
    <property type="taxonomic scope" value="Bacteria"/>
</dbReference>
<name>B1MYV7_LEUCK</name>
<dbReference type="EMBL" id="DQ489736">
    <property type="protein sequence ID" value="ACA82709.1"/>
    <property type="molecule type" value="Genomic_DNA"/>
</dbReference>
<keyword evidence="2" id="KW-1185">Reference proteome</keyword>
<protein>
    <submittedName>
        <fullName evidence="1">Uncharacterized protein</fullName>
    </submittedName>
</protein>